<accession>A0A1L7AAM8</accession>
<evidence type="ECO:0000256" key="1">
    <source>
        <dbReference type="ARBA" id="ARBA00023125"/>
    </source>
</evidence>
<dbReference type="InterPro" id="IPR009057">
    <property type="entry name" value="Homeodomain-like_sf"/>
</dbReference>
<dbReference type="KEGG" id="rgi:RGI145_00550"/>
<dbReference type="InterPro" id="IPR050109">
    <property type="entry name" value="HTH-type_TetR-like_transc_reg"/>
</dbReference>
<proteinExistence type="predicted"/>
<dbReference type="GO" id="GO:0000976">
    <property type="term" value="F:transcription cis-regulatory region binding"/>
    <property type="evidence" value="ECO:0007669"/>
    <property type="project" value="TreeGrafter"/>
</dbReference>
<keyword evidence="1 2" id="KW-0238">DNA-binding</keyword>
<evidence type="ECO:0000259" key="3">
    <source>
        <dbReference type="PROSITE" id="PS50977"/>
    </source>
</evidence>
<feature type="DNA-binding region" description="H-T-H motif" evidence="2">
    <location>
        <begin position="33"/>
        <end position="52"/>
    </location>
</feature>
<dbReference type="AlphaFoldDB" id="A0A1L7AAM8"/>
<evidence type="ECO:0000313" key="7">
    <source>
        <dbReference type="Proteomes" id="UP001258945"/>
    </source>
</evidence>
<dbReference type="Gene3D" id="1.10.10.60">
    <property type="entry name" value="Homeodomain-like"/>
    <property type="match status" value="1"/>
</dbReference>
<dbReference type="EMBL" id="JAVVDO010000017">
    <property type="protein sequence ID" value="MDT8331691.1"/>
    <property type="molecule type" value="Genomic_DNA"/>
</dbReference>
<dbReference type="GO" id="GO:0003700">
    <property type="term" value="F:DNA-binding transcription factor activity"/>
    <property type="evidence" value="ECO:0007669"/>
    <property type="project" value="TreeGrafter"/>
</dbReference>
<gene>
    <name evidence="4" type="ORF">RGI145_00550</name>
    <name evidence="5" type="ORF">RQ831_11550</name>
</gene>
<dbReference type="PROSITE" id="PS50977">
    <property type="entry name" value="HTH_TETR_2"/>
    <property type="match status" value="1"/>
</dbReference>
<protein>
    <submittedName>
        <fullName evidence="4">TetR family transcriptional regulator</fullName>
    </submittedName>
    <submittedName>
        <fullName evidence="5">TetR/AcrR family transcriptional regulator</fullName>
    </submittedName>
</protein>
<dbReference type="Gene3D" id="1.10.357.10">
    <property type="entry name" value="Tetracycline Repressor, domain 2"/>
    <property type="match status" value="1"/>
</dbReference>
<dbReference type="PRINTS" id="PR00455">
    <property type="entry name" value="HTHTETR"/>
</dbReference>
<reference evidence="4 6" key="1">
    <citation type="submission" date="2016-05" db="EMBL/GenBank/DDBJ databases">
        <title>Complete Genome and Methylome Analysis of Psychrotrophic Bacterial Isolates from Antarctic Lake Untersee.</title>
        <authorList>
            <person name="Fomenkov A."/>
            <person name="Akimov V.N."/>
            <person name="Vasilyeva L.V."/>
            <person name="Andersen D."/>
            <person name="Vincze T."/>
            <person name="Roberts R.J."/>
        </authorList>
    </citation>
    <scope>NUCLEOTIDE SEQUENCE [LARGE SCALE GENOMIC DNA]</scope>
    <source>
        <strain evidence="4 6">U14-5</strain>
    </source>
</reference>
<evidence type="ECO:0000256" key="2">
    <source>
        <dbReference type="PROSITE-ProRule" id="PRU00335"/>
    </source>
</evidence>
<evidence type="ECO:0000313" key="6">
    <source>
        <dbReference type="Proteomes" id="UP000185494"/>
    </source>
</evidence>
<dbReference type="Proteomes" id="UP001258945">
    <property type="component" value="Unassembled WGS sequence"/>
</dbReference>
<reference evidence="5" key="3">
    <citation type="submission" date="2023-09" db="EMBL/GenBank/DDBJ databases">
        <authorList>
            <person name="Schober I."/>
            <person name="Bunk B."/>
        </authorList>
    </citation>
    <scope>NUCLEOTIDE SEQUENCE</scope>
    <source>
        <strain evidence="5">DSM 103800</strain>
    </source>
</reference>
<dbReference type="InterPro" id="IPR001647">
    <property type="entry name" value="HTH_TetR"/>
</dbReference>
<feature type="domain" description="HTH tetR-type" evidence="3">
    <location>
        <begin position="10"/>
        <end position="70"/>
    </location>
</feature>
<evidence type="ECO:0000313" key="4">
    <source>
        <dbReference type="EMBL" id="APT55836.1"/>
    </source>
</evidence>
<dbReference type="InterPro" id="IPR041490">
    <property type="entry name" value="KstR2_TetR_C"/>
</dbReference>
<dbReference type="EMBL" id="CP015583">
    <property type="protein sequence ID" value="APT55836.1"/>
    <property type="molecule type" value="Genomic_DNA"/>
</dbReference>
<keyword evidence="7" id="KW-1185">Reference proteome</keyword>
<dbReference type="Proteomes" id="UP000185494">
    <property type="component" value="Chromosome 1"/>
</dbReference>
<dbReference type="Pfam" id="PF17932">
    <property type="entry name" value="TetR_C_24"/>
    <property type="match status" value="1"/>
</dbReference>
<name>A0A1L7AAM8_9PROT</name>
<dbReference type="Pfam" id="PF00440">
    <property type="entry name" value="TetR_N"/>
    <property type="match status" value="1"/>
</dbReference>
<reference evidence="5 7" key="2">
    <citation type="journal article" date="2019" name="Microb. Pathog.">
        <title>Comparison of VITEK 2, MALDI-TOF MS, 16S rRNA gene sequencing, and whole-genome sequencing for identification of Roseomonas mucosa.</title>
        <authorList>
            <person name="Rudolph W.W."/>
            <person name="Gunzer F."/>
            <person name="Trauth M."/>
            <person name="Bunk B."/>
            <person name="Bigge R."/>
            <person name="Schrottner P."/>
        </authorList>
    </citation>
    <scope>NUCLEOTIDE SEQUENCE [LARGE SCALE GENOMIC DNA]</scope>
    <source>
        <strain evidence="5 7">DSM 103800</strain>
    </source>
</reference>
<dbReference type="STRING" id="257708.RGI145_00550"/>
<dbReference type="RefSeq" id="WP_075796806.1">
    <property type="nucleotide sequence ID" value="NZ_CP015583.1"/>
</dbReference>
<dbReference type="eggNOG" id="COG1309">
    <property type="taxonomic scope" value="Bacteria"/>
</dbReference>
<sequence>MSRPRASDHDDKRRAILDRSAQLFAEHGYDRASTSMIAQACGVSKALLYHYYRDKLELLHDIIRFHLEELVEVVEAVSPQPGAAPRRYLEDLAVALLGAYAGADAAHQVQIGQLRLLPPEKKRGLVLLERRLVAVFAEALLAARPDLAGNRLLLKPLTMSLFGMLNWNYMWFRPDGPLGREDYARLAVGLVLDGAPSRLELPELVTSGRSR</sequence>
<organism evidence="4 6">
    <name type="scientific">Roseomonas gilardii</name>
    <dbReference type="NCBI Taxonomy" id="257708"/>
    <lineage>
        <taxon>Bacteria</taxon>
        <taxon>Pseudomonadati</taxon>
        <taxon>Pseudomonadota</taxon>
        <taxon>Alphaproteobacteria</taxon>
        <taxon>Acetobacterales</taxon>
        <taxon>Roseomonadaceae</taxon>
        <taxon>Roseomonas</taxon>
    </lineage>
</organism>
<dbReference type="PANTHER" id="PTHR30055">
    <property type="entry name" value="HTH-TYPE TRANSCRIPTIONAL REGULATOR RUTR"/>
    <property type="match status" value="1"/>
</dbReference>
<dbReference type="PANTHER" id="PTHR30055:SF226">
    <property type="entry name" value="HTH-TYPE TRANSCRIPTIONAL REGULATOR PKSA"/>
    <property type="match status" value="1"/>
</dbReference>
<evidence type="ECO:0000313" key="5">
    <source>
        <dbReference type="EMBL" id="MDT8331691.1"/>
    </source>
</evidence>
<dbReference type="SUPFAM" id="SSF46689">
    <property type="entry name" value="Homeodomain-like"/>
    <property type="match status" value="1"/>
</dbReference>